<accession>A0ABQ2HUG5</accession>
<keyword evidence="7" id="KW-1185">Reference proteome</keyword>
<protein>
    <recommendedName>
        <fullName evidence="8">IclR family transcriptional regulator</fullName>
    </recommendedName>
</protein>
<dbReference type="InterPro" id="IPR029016">
    <property type="entry name" value="GAF-like_dom_sf"/>
</dbReference>
<gene>
    <name evidence="6" type="ORF">GCM10010967_23770</name>
</gene>
<name>A0ABQ2HUG5_9BACT</name>
<evidence type="ECO:0000313" key="7">
    <source>
        <dbReference type="Proteomes" id="UP000632339"/>
    </source>
</evidence>
<keyword evidence="2" id="KW-0238">DNA-binding</keyword>
<dbReference type="Proteomes" id="UP000632339">
    <property type="component" value="Unassembled WGS sequence"/>
</dbReference>
<dbReference type="Pfam" id="PF01614">
    <property type="entry name" value="IclR_C"/>
    <property type="match status" value="1"/>
</dbReference>
<reference evidence="7" key="1">
    <citation type="journal article" date="2019" name="Int. J. Syst. Evol. Microbiol.">
        <title>The Global Catalogue of Microorganisms (GCM) 10K type strain sequencing project: providing services to taxonomists for standard genome sequencing and annotation.</title>
        <authorList>
            <consortium name="The Broad Institute Genomics Platform"/>
            <consortium name="The Broad Institute Genome Sequencing Center for Infectious Disease"/>
            <person name="Wu L."/>
            <person name="Ma J."/>
        </authorList>
    </citation>
    <scope>NUCLEOTIDE SEQUENCE [LARGE SCALE GENOMIC DNA]</scope>
    <source>
        <strain evidence="7">CGMCC 1.6375</strain>
    </source>
</reference>
<dbReference type="Gene3D" id="3.30.450.40">
    <property type="match status" value="1"/>
</dbReference>
<evidence type="ECO:0000259" key="4">
    <source>
        <dbReference type="PROSITE" id="PS51077"/>
    </source>
</evidence>
<dbReference type="SMART" id="SM00346">
    <property type="entry name" value="HTH_ICLR"/>
    <property type="match status" value="1"/>
</dbReference>
<dbReference type="RefSeq" id="WP_019943672.1">
    <property type="nucleotide sequence ID" value="NZ_BMLI01000001.1"/>
</dbReference>
<dbReference type="PROSITE" id="PS51078">
    <property type="entry name" value="ICLR_ED"/>
    <property type="match status" value="1"/>
</dbReference>
<evidence type="ECO:0000256" key="1">
    <source>
        <dbReference type="ARBA" id="ARBA00023015"/>
    </source>
</evidence>
<evidence type="ECO:0000256" key="3">
    <source>
        <dbReference type="ARBA" id="ARBA00023163"/>
    </source>
</evidence>
<dbReference type="InterPro" id="IPR036390">
    <property type="entry name" value="WH_DNA-bd_sf"/>
</dbReference>
<dbReference type="InterPro" id="IPR036388">
    <property type="entry name" value="WH-like_DNA-bd_sf"/>
</dbReference>
<dbReference type="PROSITE" id="PS51077">
    <property type="entry name" value="HTH_ICLR"/>
    <property type="match status" value="1"/>
</dbReference>
<evidence type="ECO:0000259" key="5">
    <source>
        <dbReference type="PROSITE" id="PS51078"/>
    </source>
</evidence>
<dbReference type="SUPFAM" id="SSF55781">
    <property type="entry name" value="GAF domain-like"/>
    <property type="match status" value="1"/>
</dbReference>
<dbReference type="InterPro" id="IPR014757">
    <property type="entry name" value="Tscrpt_reg_IclR_C"/>
</dbReference>
<evidence type="ECO:0000256" key="2">
    <source>
        <dbReference type="ARBA" id="ARBA00023125"/>
    </source>
</evidence>
<dbReference type="EMBL" id="BMLI01000001">
    <property type="protein sequence ID" value="GGM90095.1"/>
    <property type="molecule type" value="Genomic_DNA"/>
</dbReference>
<dbReference type="Pfam" id="PF09339">
    <property type="entry name" value="HTH_IclR"/>
    <property type="match status" value="1"/>
</dbReference>
<keyword evidence="3" id="KW-0804">Transcription</keyword>
<comment type="caution">
    <text evidence="6">The sequence shown here is derived from an EMBL/GenBank/DDBJ whole genome shotgun (WGS) entry which is preliminary data.</text>
</comment>
<feature type="domain" description="HTH iclR-type" evidence="4">
    <location>
        <begin position="2"/>
        <end position="65"/>
    </location>
</feature>
<dbReference type="InterPro" id="IPR050707">
    <property type="entry name" value="HTH_MetabolicPath_Reg"/>
</dbReference>
<dbReference type="PANTHER" id="PTHR30136:SF24">
    <property type="entry name" value="HTH-TYPE TRANSCRIPTIONAL REPRESSOR ALLR"/>
    <property type="match status" value="1"/>
</dbReference>
<feature type="domain" description="IclR-ED" evidence="5">
    <location>
        <begin position="66"/>
        <end position="245"/>
    </location>
</feature>
<dbReference type="PANTHER" id="PTHR30136">
    <property type="entry name" value="HELIX-TURN-HELIX TRANSCRIPTIONAL REGULATOR, ICLR FAMILY"/>
    <property type="match status" value="1"/>
</dbReference>
<organism evidence="6 7">
    <name type="scientific">Dyadobacter beijingensis</name>
    <dbReference type="NCBI Taxonomy" id="365489"/>
    <lineage>
        <taxon>Bacteria</taxon>
        <taxon>Pseudomonadati</taxon>
        <taxon>Bacteroidota</taxon>
        <taxon>Cytophagia</taxon>
        <taxon>Cytophagales</taxon>
        <taxon>Spirosomataceae</taxon>
        <taxon>Dyadobacter</taxon>
    </lineage>
</organism>
<dbReference type="InterPro" id="IPR005471">
    <property type="entry name" value="Tscrpt_reg_IclR_N"/>
</dbReference>
<sequence length="245" mass="27530">MVQVIIKAFDILELVAQRDGQAVTLTEISNELQLNQATASNIINTMIGKGYLEHVGKKKGYRLGLAAYRLTNEVNYEQDLVMAAREPMAQLTTLLNESCLLGALRNQKRYILHAVHSTQDIQVQIRSERNVYETASGRLLLAYLSEKELERFILHNGLPDAGLWEEAGSRMSLMEALIHIRNEGICMTHLKNTHVRGFAVPVWAKDKVVAGLSIFLPDYRCSASRQKEIVTALREAATQISQKLQ</sequence>
<evidence type="ECO:0008006" key="8">
    <source>
        <dbReference type="Google" id="ProtNLM"/>
    </source>
</evidence>
<evidence type="ECO:0000313" key="6">
    <source>
        <dbReference type="EMBL" id="GGM90095.1"/>
    </source>
</evidence>
<proteinExistence type="predicted"/>
<keyword evidence="1" id="KW-0805">Transcription regulation</keyword>
<dbReference type="SUPFAM" id="SSF46785">
    <property type="entry name" value="Winged helix' DNA-binding domain"/>
    <property type="match status" value="1"/>
</dbReference>
<dbReference type="Gene3D" id="1.10.10.10">
    <property type="entry name" value="Winged helix-like DNA-binding domain superfamily/Winged helix DNA-binding domain"/>
    <property type="match status" value="1"/>
</dbReference>